<protein>
    <submittedName>
        <fullName evidence="2">Uncharacterized protein</fullName>
    </submittedName>
</protein>
<reference evidence="2" key="1">
    <citation type="submission" date="2014-09" db="EMBL/GenBank/DDBJ databases">
        <authorList>
            <person name="Magalhaes I.L.F."/>
            <person name="Oliveira U."/>
            <person name="Santos F.R."/>
            <person name="Vidigal T.H.D.A."/>
            <person name="Brescovit A.D."/>
            <person name="Santos A.J."/>
        </authorList>
    </citation>
    <scope>NUCLEOTIDE SEQUENCE</scope>
    <source>
        <tissue evidence="2">Shoot tissue taken approximately 20 cm above the soil surface</tissue>
    </source>
</reference>
<proteinExistence type="predicted"/>
<feature type="region of interest" description="Disordered" evidence="1">
    <location>
        <begin position="44"/>
        <end position="66"/>
    </location>
</feature>
<feature type="compositionally biased region" description="Pro residues" evidence="1">
    <location>
        <begin position="53"/>
        <end position="62"/>
    </location>
</feature>
<accession>A0A0A9HER2</accession>
<evidence type="ECO:0000256" key="1">
    <source>
        <dbReference type="SAM" id="MobiDB-lite"/>
    </source>
</evidence>
<organism evidence="2">
    <name type="scientific">Arundo donax</name>
    <name type="common">Giant reed</name>
    <name type="synonym">Donax arundinaceus</name>
    <dbReference type="NCBI Taxonomy" id="35708"/>
    <lineage>
        <taxon>Eukaryota</taxon>
        <taxon>Viridiplantae</taxon>
        <taxon>Streptophyta</taxon>
        <taxon>Embryophyta</taxon>
        <taxon>Tracheophyta</taxon>
        <taxon>Spermatophyta</taxon>
        <taxon>Magnoliopsida</taxon>
        <taxon>Liliopsida</taxon>
        <taxon>Poales</taxon>
        <taxon>Poaceae</taxon>
        <taxon>PACMAD clade</taxon>
        <taxon>Arundinoideae</taxon>
        <taxon>Arundineae</taxon>
        <taxon>Arundo</taxon>
    </lineage>
</organism>
<reference evidence="2" key="2">
    <citation type="journal article" date="2015" name="Data Brief">
        <title>Shoot transcriptome of the giant reed, Arundo donax.</title>
        <authorList>
            <person name="Barrero R.A."/>
            <person name="Guerrero F.D."/>
            <person name="Moolhuijzen P."/>
            <person name="Goolsby J.A."/>
            <person name="Tidwell J."/>
            <person name="Bellgard S.E."/>
            <person name="Bellgard M.I."/>
        </authorList>
    </citation>
    <scope>NUCLEOTIDE SEQUENCE</scope>
    <source>
        <tissue evidence="2">Shoot tissue taken approximately 20 cm above the soil surface</tissue>
    </source>
</reference>
<dbReference type="EMBL" id="GBRH01162654">
    <property type="protein sequence ID" value="JAE35242.1"/>
    <property type="molecule type" value="Transcribed_RNA"/>
</dbReference>
<sequence>MAVVNREAPVLDPAIAVDLDGVDGGHAPQLVLVVGQHLALQNEVAHVDEGPPDHAPPAPHHPPLVYHSRRRHPQIRLSPFLLAQPQFSKWRALD</sequence>
<name>A0A0A9HER2_ARUDO</name>
<dbReference type="AlphaFoldDB" id="A0A0A9HER2"/>
<evidence type="ECO:0000313" key="2">
    <source>
        <dbReference type="EMBL" id="JAE35242.1"/>
    </source>
</evidence>